<protein>
    <submittedName>
        <fullName evidence="3">Type II toxin-antitoxin system RelE/ParE family toxin</fullName>
    </submittedName>
</protein>
<dbReference type="InterPro" id="IPR007712">
    <property type="entry name" value="RelE/ParE_toxin"/>
</dbReference>
<dbReference type="Pfam" id="PF05016">
    <property type="entry name" value="ParE_toxin"/>
    <property type="match status" value="1"/>
</dbReference>
<evidence type="ECO:0000256" key="1">
    <source>
        <dbReference type="ARBA" id="ARBA00006226"/>
    </source>
</evidence>
<keyword evidence="4" id="KW-1185">Reference proteome</keyword>
<accession>A0ABT8SZB1</accession>
<name>A0ABT8SZB1_9HYPH</name>
<proteinExistence type="inferred from homology"/>
<reference evidence="3" key="2">
    <citation type="submission" date="2023-07" db="EMBL/GenBank/DDBJ databases">
        <authorList>
            <person name="Sun H."/>
        </authorList>
    </citation>
    <scope>NUCLEOTIDE SEQUENCE</scope>
    <source>
        <strain evidence="3">05753</strain>
    </source>
</reference>
<dbReference type="Proteomes" id="UP001169006">
    <property type="component" value="Unassembled WGS sequence"/>
</dbReference>
<reference evidence="3" key="1">
    <citation type="journal article" date="2015" name="Int. J. Syst. Evol. Microbiol.">
        <title>Rhizobium oryzicola sp. nov., potential plant-growth-promoting endophytic bacteria isolated from rice roots.</title>
        <authorList>
            <person name="Zhang X.X."/>
            <person name="Gao J.S."/>
            <person name="Cao Y.H."/>
            <person name="Sheirdil R.A."/>
            <person name="Wang X.C."/>
            <person name="Zhang L."/>
        </authorList>
    </citation>
    <scope>NUCLEOTIDE SEQUENCE</scope>
    <source>
        <strain evidence="3">05753</strain>
    </source>
</reference>
<organism evidence="3 4">
    <name type="scientific">Rhizobium oryzicola</name>
    <dbReference type="NCBI Taxonomy" id="1232668"/>
    <lineage>
        <taxon>Bacteria</taxon>
        <taxon>Pseudomonadati</taxon>
        <taxon>Pseudomonadota</taxon>
        <taxon>Alphaproteobacteria</taxon>
        <taxon>Hyphomicrobiales</taxon>
        <taxon>Rhizobiaceae</taxon>
        <taxon>Rhizobium/Agrobacterium group</taxon>
        <taxon>Rhizobium</taxon>
    </lineage>
</organism>
<evidence type="ECO:0000313" key="3">
    <source>
        <dbReference type="EMBL" id="MDO1583780.1"/>
    </source>
</evidence>
<dbReference type="InterPro" id="IPR035093">
    <property type="entry name" value="RelE/ParE_toxin_dom_sf"/>
</dbReference>
<sequence length="95" mass="11218">MSYRLRPRAERDVYEIMSYIGKHNPRAALRWQDEIYATFQLLCSMPGIGAARETSRLKSRMFSKDGYLIFCRPDDEGIEILRVLHAARDWPKLLR</sequence>
<gene>
    <name evidence="3" type="ORF">Q2T52_16970</name>
</gene>
<dbReference type="RefSeq" id="WP_302077977.1">
    <property type="nucleotide sequence ID" value="NZ_JAUKWQ010000005.1"/>
</dbReference>
<dbReference type="PANTHER" id="PTHR33755">
    <property type="entry name" value="TOXIN PARE1-RELATED"/>
    <property type="match status" value="1"/>
</dbReference>
<comment type="similarity">
    <text evidence="1">Belongs to the RelE toxin family.</text>
</comment>
<evidence type="ECO:0000256" key="2">
    <source>
        <dbReference type="ARBA" id="ARBA00022649"/>
    </source>
</evidence>
<comment type="caution">
    <text evidence="3">The sequence shown here is derived from an EMBL/GenBank/DDBJ whole genome shotgun (WGS) entry which is preliminary data.</text>
</comment>
<dbReference type="Gene3D" id="3.30.2310.20">
    <property type="entry name" value="RelE-like"/>
    <property type="match status" value="1"/>
</dbReference>
<dbReference type="InterPro" id="IPR051803">
    <property type="entry name" value="TA_system_RelE-like_toxin"/>
</dbReference>
<dbReference type="EMBL" id="JAUKWQ010000005">
    <property type="protein sequence ID" value="MDO1583780.1"/>
    <property type="molecule type" value="Genomic_DNA"/>
</dbReference>
<keyword evidence="2" id="KW-1277">Toxin-antitoxin system</keyword>
<evidence type="ECO:0000313" key="4">
    <source>
        <dbReference type="Proteomes" id="UP001169006"/>
    </source>
</evidence>